<feature type="binding site" evidence="5">
    <location>
        <position position="78"/>
    </location>
    <ligand>
        <name>chlorophyll a</name>
        <dbReference type="ChEBI" id="CHEBI:58416"/>
        <label>1</label>
    </ligand>
</feature>
<feature type="binding site" evidence="5">
    <location>
        <position position="172"/>
    </location>
    <ligand>
        <name>chlorophyll a</name>
        <dbReference type="ChEBI" id="CHEBI:58416"/>
        <label>1</label>
    </ligand>
</feature>
<proteinExistence type="predicted"/>
<evidence type="ECO:0000256" key="5">
    <source>
        <dbReference type="PIRSR" id="PIRSR601344-1"/>
    </source>
</evidence>
<dbReference type="GO" id="GO:0009507">
    <property type="term" value="C:chloroplast"/>
    <property type="evidence" value="ECO:0007669"/>
    <property type="project" value="UniProtKB-SubCell"/>
</dbReference>
<evidence type="ECO:0000256" key="2">
    <source>
        <dbReference type="ARBA" id="ARBA00022528"/>
    </source>
</evidence>
<feature type="binding site" description="axial binding residue" evidence="5">
    <location>
        <position position="80"/>
    </location>
    <ligand>
        <name>chlorophyll b</name>
        <dbReference type="ChEBI" id="CHEBI:61721"/>
        <label>1</label>
    </ligand>
    <ligandPart>
        <name>Mg</name>
        <dbReference type="ChEBI" id="CHEBI:25107"/>
    </ligandPart>
</feature>
<keyword evidence="3" id="KW-0602">Photosynthesis</keyword>
<sequence length="211" mass="22920">MAFVSGVTVTKSSFHGSRVCARVPKSAATITMKGSASVPFLDSVKTLDPSAPAFADFDPLGFSSMYDLKFLQEAEIKHGRICMLAVLGWVFPEFVHLPADVFSNTNPLAAFNQVPKAGLLQILLFILACEAISFDKIYYTENWEPGVYGFDPLNLGKNDKSLAWYKAAEIKNGRLAMIAIGGFIHQALLTKQGVFAQIKSGVFTPTGYPVS</sequence>
<evidence type="ECO:0000256" key="3">
    <source>
        <dbReference type="ARBA" id="ARBA00022531"/>
    </source>
</evidence>
<dbReference type="GO" id="GO:0016168">
    <property type="term" value="F:chlorophyll binding"/>
    <property type="evidence" value="ECO:0007669"/>
    <property type="project" value="UniProtKB-KW"/>
</dbReference>
<dbReference type="GO" id="GO:0016020">
    <property type="term" value="C:membrane"/>
    <property type="evidence" value="ECO:0007669"/>
    <property type="project" value="InterPro"/>
</dbReference>
<evidence type="ECO:0000256" key="4">
    <source>
        <dbReference type="ARBA" id="ARBA00022640"/>
    </source>
</evidence>
<dbReference type="Gene3D" id="1.10.3460.10">
    <property type="entry name" value="Chlorophyll a/b binding protein domain"/>
    <property type="match status" value="1"/>
</dbReference>
<dbReference type="AlphaFoldDB" id="A0A7S2ZNU9"/>
<dbReference type="SUPFAM" id="SSF103511">
    <property type="entry name" value="Chlorophyll a-b binding protein"/>
    <property type="match status" value="1"/>
</dbReference>
<dbReference type="InterPro" id="IPR022796">
    <property type="entry name" value="Chloroa_b-bind"/>
</dbReference>
<evidence type="ECO:0000256" key="1">
    <source>
        <dbReference type="ARBA" id="ARBA00004229"/>
    </source>
</evidence>
<dbReference type="Pfam" id="PF00504">
    <property type="entry name" value="Chloroa_b-bind"/>
    <property type="match status" value="1"/>
</dbReference>
<dbReference type="PANTHER" id="PTHR21649">
    <property type="entry name" value="CHLOROPHYLL A/B BINDING PROTEIN"/>
    <property type="match status" value="1"/>
</dbReference>
<keyword evidence="2" id="KW-0150">Chloroplast</keyword>
<accession>A0A7S2ZNU9</accession>
<organism evidence="6">
    <name type="scientific">Rhodosorus marinus</name>
    <dbReference type="NCBI Taxonomy" id="101924"/>
    <lineage>
        <taxon>Eukaryota</taxon>
        <taxon>Rhodophyta</taxon>
        <taxon>Stylonematophyceae</taxon>
        <taxon>Stylonematales</taxon>
        <taxon>Stylonemataceae</taxon>
        <taxon>Rhodosorus</taxon>
    </lineage>
</organism>
<feature type="binding site" evidence="5">
    <location>
        <position position="186"/>
    </location>
    <ligand>
        <name>chlorophyll a</name>
        <dbReference type="ChEBI" id="CHEBI:58416"/>
        <label>1</label>
    </ligand>
</feature>
<feature type="binding site" evidence="5">
    <location>
        <position position="174"/>
    </location>
    <ligand>
        <name>chlorophyll a</name>
        <dbReference type="ChEBI" id="CHEBI:58416"/>
        <label>1</label>
    </ligand>
</feature>
<feature type="binding site" evidence="5">
    <location>
        <position position="169"/>
    </location>
    <ligand>
        <name>chlorophyll a</name>
        <dbReference type="ChEBI" id="CHEBI:58416"/>
        <label>1</label>
    </ligand>
</feature>
<protein>
    <recommendedName>
        <fullName evidence="7">Chlorophyll a-b binding protein, chloroplastic</fullName>
    </recommendedName>
</protein>
<keyword evidence="5" id="KW-0157">Chromophore</keyword>
<gene>
    <name evidence="6" type="ORF">RMAR00112_LOCUS14343</name>
</gene>
<keyword evidence="4" id="KW-0934">Plastid</keyword>
<comment type="subcellular location">
    <subcellularLocation>
        <location evidence="1">Plastid</location>
        <location evidence="1">Chloroplast</location>
    </subcellularLocation>
</comment>
<reference evidence="6" key="1">
    <citation type="submission" date="2021-01" db="EMBL/GenBank/DDBJ databases">
        <authorList>
            <person name="Corre E."/>
            <person name="Pelletier E."/>
            <person name="Niang G."/>
            <person name="Scheremetjew M."/>
            <person name="Finn R."/>
            <person name="Kale V."/>
            <person name="Holt S."/>
            <person name="Cochrane G."/>
            <person name="Meng A."/>
            <person name="Brown T."/>
            <person name="Cohen L."/>
        </authorList>
    </citation>
    <scope>NUCLEOTIDE SEQUENCE</scope>
    <source>
        <strain evidence="6">CCMP 769</strain>
    </source>
</reference>
<feature type="binding site" evidence="5">
    <location>
        <position position="63"/>
    </location>
    <ligand>
        <name>chlorophyll a</name>
        <dbReference type="ChEBI" id="CHEBI:58416"/>
        <label>1</label>
    </ligand>
</feature>
<dbReference type="EMBL" id="HBHW01018680">
    <property type="protein sequence ID" value="CAE0046364.1"/>
    <property type="molecule type" value="Transcribed_RNA"/>
</dbReference>
<evidence type="ECO:0000313" key="6">
    <source>
        <dbReference type="EMBL" id="CAE0046364.1"/>
    </source>
</evidence>
<feature type="binding site" evidence="5">
    <location>
        <position position="75"/>
    </location>
    <ligand>
        <name>chlorophyll a</name>
        <dbReference type="ChEBI" id="CHEBI:58416"/>
        <label>1</label>
    </ligand>
</feature>
<dbReference type="GO" id="GO:0009765">
    <property type="term" value="P:photosynthesis, light harvesting"/>
    <property type="evidence" value="ECO:0007669"/>
    <property type="project" value="InterPro"/>
</dbReference>
<name>A0A7S2ZNU9_9RHOD</name>
<dbReference type="InterPro" id="IPR001344">
    <property type="entry name" value="Chloro_AB-bd_pln"/>
</dbReference>
<keyword evidence="5" id="KW-0148">Chlorophyll</keyword>
<evidence type="ECO:0008006" key="7">
    <source>
        <dbReference type="Google" id="ProtNLM"/>
    </source>
</evidence>